<organism evidence="8 9">
    <name type="scientific">Herbaspirillum frisingense GSF30</name>
    <dbReference type="NCBI Taxonomy" id="864073"/>
    <lineage>
        <taxon>Bacteria</taxon>
        <taxon>Pseudomonadati</taxon>
        <taxon>Pseudomonadota</taxon>
        <taxon>Betaproteobacteria</taxon>
        <taxon>Burkholderiales</taxon>
        <taxon>Oxalobacteraceae</taxon>
        <taxon>Herbaspirillum</taxon>
    </lineage>
</organism>
<feature type="domain" description="JAB" evidence="7">
    <location>
        <begin position="11"/>
        <end position="129"/>
    </location>
</feature>
<dbReference type="CDD" id="cd01483">
    <property type="entry name" value="E1_enzyme_family"/>
    <property type="match status" value="1"/>
</dbReference>
<dbReference type="Pfam" id="PF00899">
    <property type="entry name" value="ThiF"/>
    <property type="match status" value="1"/>
</dbReference>
<dbReference type="GO" id="GO:0046872">
    <property type="term" value="F:metal ion binding"/>
    <property type="evidence" value="ECO:0007669"/>
    <property type="project" value="UniProtKB-KW"/>
</dbReference>
<evidence type="ECO:0000256" key="1">
    <source>
        <dbReference type="ARBA" id="ARBA00022670"/>
    </source>
</evidence>
<keyword evidence="1" id="KW-0645">Protease</keyword>
<gene>
    <name evidence="8" type="ORF">HFRIS_020060</name>
</gene>
<sequence>MTSKSVLVMTQEHHERLLCHLFPGDGLEAAAILLCARGAGPRLRLIVRGVAMVPHAECKREADFLQWPGMAIESAIDMAEQEGLSLILLHSHPGGYFNFSSLDDRSDQRTIPCISQAVGQIHGSAIMVPSGEMRARVYGGDMRCQQIDLVTVAADDIHLWWSDEKFRRRPMAFSSESRHEMNRIKAAFIGASGTGSIAIEQGARLGFGDVLLVDFDKIELKNLNRVLNSGVGDVGLYKVNVLAKAIASHRGEDIAVPIPNSILDRDTVLQVSQADVIFCCVDSKEGRQVVDLISSAFLIPIFDVGVCIPTRQKQGEAAILDVCARIDYVRPGGPTLFDRGVYTLEGLRAEHLQRVAPEQYKKELQDGYIKGAIEEAPSVISLNMRAAADLMLEYIARVYPFRHTSNRNYSRRELSFAAGEEEFIPEQKFEIGNNPLLARGGGEPLLGMPYLSAPPNIASLLQE</sequence>
<dbReference type="GO" id="GO:0008641">
    <property type="term" value="F:ubiquitin-like modifier activating enzyme activity"/>
    <property type="evidence" value="ECO:0007669"/>
    <property type="project" value="InterPro"/>
</dbReference>
<keyword evidence="3" id="KW-0378">Hydrolase</keyword>
<evidence type="ECO:0000256" key="2">
    <source>
        <dbReference type="ARBA" id="ARBA00022723"/>
    </source>
</evidence>
<dbReference type="SUPFAM" id="SSF69572">
    <property type="entry name" value="Activating enzymes of the ubiquitin-like proteins"/>
    <property type="match status" value="1"/>
</dbReference>
<dbReference type="EMBL" id="AEEC02000036">
    <property type="protein sequence ID" value="EOA02942.1"/>
    <property type="molecule type" value="Genomic_DNA"/>
</dbReference>
<dbReference type="AlphaFoldDB" id="A0AAI9IB72"/>
<evidence type="ECO:0000259" key="6">
    <source>
        <dbReference type="Pfam" id="PF00899"/>
    </source>
</evidence>
<evidence type="ECO:0000256" key="4">
    <source>
        <dbReference type="ARBA" id="ARBA00022833"/>
    </source>
</evidence>
<dbReference type="Proteomes" id="UP000006772">
    <property type="component" value="Unassembled WGS sequence"/>
</dbReference>
<name>A0AAI9IB72_9BURK</name>
<dbReference type="GO" id="GO:0006508">
    <property type="term" value="P:proteolysis"/>
    <property type="evidence" value="ECO:0007669"/>
    <property type="project" value="UniProtKB-KW"/>
</dbReference>
<dbReference type="GO" id="GO:0061504">
    <property type="term" value="P:cyclic threonylcarbamoyladenosine biosynthetic process"/>
    <property type="evidence" value="ECO:0007669"/>
    <property type="project" value="TreeGrafter"/>
</dbReference>
<evidence type="ECO:0000256" key="3">
    <source>
        <dbReference type="ARBA" id="ARBA00022801"/>
    </source>
</evidence>
<protein>
    <submittedName>
        <fullName evidence="8">UBA/THIF-type NAD/FAD binding protein</fullName>
    </submittedName>
</protein>
<dbReference type="InterPro" id="IPR028090">
    <property type="entry name" value="JAB_dom_prok"/>
</dbReference>
<dbReference type="GO" id="GO:0008237">
    <property type="term" value="F:metallopeptidase activity"/>
    <property type="evidence" value="ECO:0007669"/>
    <property type="project" value="UniProtKB-KW"/>
</dbReference>
<dbReference type="InterPro" id="IPR035985">
    <property type="entry name" value="Ubiquitin-activating_enz"/>
</dbReference>
<evidence type="ECO:0000256" key="5">
    <source>
        <dbReference type="ARBA" id="ARBA00023049"/>
    </source>
</evidence>
<evidence type="ECO:0000259" key="7">
    <source>
        <dbReference type="Pfam" id="PF14464"/>
    </source>
</evidence>
<evidence type="ECO:0000313" key="8">
    <source>
        <dbReference type="EMBL" id="EOA02942.1"/>
    </source>
</evidence>
<dbReference type="Gene3D" id="3.40.50.720">
    <property type="entry name" value="NAD(P)-binding Rossmann-like Domain"/>
    <property type="match status" value="1"/>
</dbReference>
<keyword evidence="2" id="KW-0479">Metal-binding</keyword>
<evidence type="ECO:0000313" key="9">
    <source>
        <dbReference type="Proteomes" id="UP000006772"/>
    </source>
</evidence>
<dbReference type="InterPro" id="IPR045886">
    <property type="entry name" value="ThiF/MoeB/HesA"/>
</dbReference>
<dbReference type="Pfam" id="PF14464">
    <property type="entry name" value="Prok-JAB"/>
    <property type="match status" value="1"/>
</dbReference>
<proteinExistence type="predicted"/>
<comment type="caution">
    <text evidence="8">The sequence shown here is derived from an EMBL/GenBank/DDBJ whole genome shotgun (WGS) entry which is preliminary data.</text>
</comment>
<keyword evidence="4" id="KW-0862">Zinc</keyword>
<dbReference type="RefSeq" id="WP_006713287.1">
    <property type="nucleotide sequence ID" value="NZ_AEEC02000036.1"/>
</dbReference>
<dbReference type="PANTHER" id="PTHR43267">
    <property type="entry name" value="TRNA THREONYLCARBAMOYLADENOSINE DEHYDRATASE"/>
    <property type="match status" value="1"/>
</dbReference>
<dbReference type="InterPro" id="IPR000594">
    <property type="entry name" value="ThiF_NAD_FAD-bd"/>
</dbReference>
<dbReference type="PANTHER" id="PTHR43267:SF3">
    <property type="entry name" value="THIF PROTEIN"/>
    <property type="match status" value="1"/>
</dbReference>
<reference evidence="8 9" key="1">
    <citation type="journal article" date="2013" name="Front. Microbiol.">
        <title>The genome of the endophytic bacterium H. frisingense GSF30(T) identifies diverse strategies in the Herbaspirillum genus to interact with plants.</title>
        <authorList>
            <person name="Straub D."/>
            <person name="Rothballer M."/>
            <person name="Hartmann A."/>
            <person name="Ludewig U."/>
        </authorList>
    </citation>
    <scope>NUCLEOTIDE SEQUENCE [LARGE SCALE GENOMIC DNA]</scope>
    <source>
        <strain evidence="8 9">GSF30</strain>
    </source>
</reference>
<accession>A0AAI9IB72</accession>
<feature type="domain" description="THIF-type NAD/FAD binding fold" evidence="6">
    <location>
        <begin position="172"/>
        <end position="306"/>
    </location>
</feature>
<keyword evidence="5" id="KW-0482">Metalloprotease</keyword>
<dbReference type="GO" id="GO:0061503">
    <property type="term" value="F:tRNA threonylcarbamoyladenosine dehydratase"/>
    <property type="evidence" value="ECO:0007669"/>
    <property type="project" value="TreeGrafter"/>
</dbReference>